<sequence length="141" mass="16242">RLSISRPCFLQNVFNNWFKRKTLLNSVLHIDTNPFATINVRDFTTFVNKAKLNCMRTIPGVQYATITIELARNVETDMYWRNNSIKCNCCQIFPNHQQKLLSLVSAQYTLISSDLFNGAVSGITQRPFWPINCITYANAFP</sequence>
<reference evidence="1" key="1">
    <citation type="submission" date="2022-03" db="EMBL/GenBank/DDBJ databases">
        <authorList>
            <person name="Martin C."/>
        </authorList>
    </citation>
    <scope>NUCLEOTIDE SEQUENCE</scope>
</reference>
<comment type="caution">
    <text evidence="1">The sequence shown here is derived from an EMBL/GenBank/DDBJ whole genome shotgun (WGS) entry which is preliminary data.</text>
</comment>
<protein>
    <submittedName>
        <fullName evidence="1">Uncharacterized protein</fullName>
    </submittedName>
</protein>
<dbReference type="Proteomes" id="UP000749559">
    <property type="component" value="Unassembled WGS sequence"/>
</dbReference>
<organism evidence="1 2">
    <name type="scientific">Owenia fusiformis</name>
    <name type="common">Polychaete worm</name>
    <dbReference type="NCBI Taxonomy" id="6347"/>
    <lineage>
        <taxon>Eukaryota</taxon>
        <taxon>Metazoa</taxon>
        <taxon>Spiralia</taxon>
        <taxon>Lophotrochozoa</taxon>
        <taxon>Annelida</taxon>
        <taxon>Polychaeta</taxon>
        <taxon>Sedentaria</taxon>
        <taxon>Canalipalpata</taxon>
        <taxon>Sabellida</taxon>
        <taxon>Oweniida</taxon>
        <taxon>Oweniidae</taxon>
        <taxon>Owenia</taxon>
    </lineage>
</organism>
<dbReference type="EMBL" id="CAIIXF020000005">
    <property type="protein sequence ID" value="CAH1783837.1"/>
    <property type="molecule type" value="Genomic_DNA"/>
</dbReference>
<feature type="non-terminal residue" evidence="1">
    <location>
        <position position="1"/>
    </location>
</feature>
<accession>A0A8J1XF31</accession>
<evidence type="ECO:0000313" key="2">
    <source>
        <dbReference type="Proteomes" id="UP000749559"/>
    </source>
</evidence>
<evidence type="ECO:0000313" key="1">
    <source>
        <dbReference type="EMBL" id="CAH1783837.1"/>
    </source>
</evidence>
<proteinExistence type="predicted"/>
<keyword evidence="2" id="KW-1185">Reference proteome</keyword>
<gene>
    <name evidence="1" type="ORF">OFUS_LOCUS10127</name>
</gene>
<dbReference type="AlphaFoldDB" id="A0A8J1XF31"/>
<name>A0A8J1XF31_OWEFU</name>